<evidence type="ECO:0000313" key="3">
    <source>
        <dbReference type="Proteomes" id="UP001164965"/>
    </source>
</evidence>
<dbReference type="Gene3D" id="3.40.50.1820">
    <property type="entry name" value="alpha/beta hydrolase"/>
    <property type="match status" value="1"/>
</dbReference>
<dbReference type="Proteomes" id="UP001164965">
    <property type="component" value="Plasmid unnamed2"/>
</dbReference>
<keyword evidence="3" id="KW-1185">Reference proteome</keyword>
<dbReference type="EMBL" id="CP110617">
    <property type="protein sequence ID" value="UZJ27003.1"/>
    <property type="molecule type" value="Genomic_DNA"/>
</dbReference>
<feature type="signal peptide" evidence="1">
    <location>
        <begin position="1"/>
        <end position="30"/>
    </location>
</feature>
<dbReference type="PANTHER" id="PTHR32015:SF1">
    <property type="entry name" value="LIPASE"/>
    <property type="match status" value="1"/>
</dbReference>
<feature type="chain" id="PRO_5047233980" evidence="1">
    <location>
        <begin position="31"/>
        <end position="279"/>
    </location>
</feature>
<dbReference type="RefSeq" id="WP_265385107.1">
    <property type="nucleotide sequence ID" value="NZ_CP110617.1"/>
</dbReference>
<keyword evidence="2" id="KW-0614">Plasmid</keyword>
<sequence length="279" mass="28736">MSIISRLTAVSAATLVSLALAVAAGSPASAVGISPPGANDFACRPSAAHPYPVVLVPGTFELMAKNWATLSPDLKSQGYCVYSLDYGVSNGVPASGPITASAAELRTFVDRVLTASRAKQVDIVGHSQGGMMPRYYMGFLGGARQVHQLIGIAPSNHGTTAAPTPPAGSTLVPNPCAACDDQAAGSPFLTKLNSIGDIVAGPSYTVISTVNDEVVRPYTSQALAGPAKRVTNIVIQNLCPLDPIEHDQTPNDPVVHQLVSNALAQVKGPGDPNFRPTCV</sequence>
<protein>
    <submittedName>
        <fullName evidence="2">Lipase family protein</fullName>
    </submittedName>
</protein>
<geneLocation type="plasmid" evidence="2 3">
    <name>unnamed2</name>
</geneLocation>
<evidence type="ECO:0000256" key="1">
    <source>
        <dbReference type="SAM" id="SignalP"/>
    </source>
</evidence>
<proteinExistence type="predicted"/>
<evidence type="ECO:0000313" key="2">
    <source>
        <dbReference type="EMBL" id="UZJ27003.1"/>
    </source>
</evidence>
<keyword evidence="1" id="KW-0732">Signal</keyword>
<dbReference type="PANTHER" id="PTHR32015">
    <property type="entry name" value="FASTING INDUCED LIPASE"/>
    <property type="match status" value="1"/>
</dbReference>
<gene>
    <name evidence="2" type="ORF">RHODO2019_18600</name>
</gene>
<name>A0ABY6P667_9NOCA</name>
<dbReference type="InterPro" id="IPR002918">
    <property type="entry name" value="Lipase_EstA/Esterase_EstB"/>
</dbReference>
<reference evidence="2" key="1">
    <citation type="submission" date="2022-10" db="EMBL/GenBank/DDBJ databases">
        <title>Rhodococcus sp.75.</title>
        <authorList>
            <person name="Sun M."/>
        </authorList>
    </citation>
    <scope>NUCLEOTIDE SEQUENCE</scope>
    <source>
        <strain evidence="2">75</strain>
        <plasmid evidence="2">unnamed2</plasmid>
    </source>
</reference>
<dbReference type="SUPFAM" id="SSF53474">
    <property type="entry name" value="alpha/beta-Hydrolases"/>
    <property type="match status" value="1"/>
</dbReference>
<dbReference type="InterPro" id="IPR029058">
    <property type="entry name" value="AB_hydrolase_fold"/>
</dbReference>
<accession>A0ABY6P667</accession>
<organism evidence="2 3">
    <name type="scientific">Rhodococcus antarcticus</name>
    <dbReference type="NCBI Taxonomy" id="2987751"/>
    <lineage>
        <taxon>Bacteria</taxon>
        <taxon>Bacillati</taxon>
        <taxon>Actinomycetota</taxon>
        <taxon>Actinomycetes</taxon>
        <taxon>Mycobacteriales</taxon>
        <taxon>Nocardiaceae</taxon>
        <taxon>Rhodococcus</taxon>
    </lineage>
</organism>
<dbReference type="Pfam" id="PF01674">
    <property type="entry name" value="Lipase_2"/>
    <property type="match status" value="1"/>
</dbReference>